<keyword evidence="3" id="KW-1185">Reference proteome</keyword>
<proteinExistence type="predicted"/>
<dbReference type="PATRIC" id="fig|1125699.3.peg.1656"/>
<evidence type="ECO:0000313" key="3">
    <source>
        <dbReference type="Proteomes" id="UP000014541"/>
    </source>
</evidence>
<dbReference type="Proteomes" id="UP000014541">
    <property type="component" value="Unassembled WGS sequence"/>
</dbReference>
<evidence type="ECO:0000313" key="2">
    <source>
        <dbReference type="EMBL" id="EPF31298.1"/>
    </source>
</evidence>
<keyword evidence="1" id="KW-0175">Coiled coil</keyword>
<dbReference type="EMBL" id="ATFF01000006">
    <property type="protein sequence ID" value="EPF31298.1"/>
    <property type="molecule type" value="Genomic_DNA"/>
</dbReference>
<name>S3JZ77_TREMA</name>
<evidence type="ECO:0000256" key="1">
    <source>
        <dbReference type="SAM" id="Coils"/>
    </source>
</evidence>
<comment type="caution">
    <text evidence="2">The sequence shown here is derived from an EMBL/GenBank/DDBJ whole genome shotgun (WGS) entry which is preliminary data.</text>
</comment>
<feature type="coiled-coil region" evidence="1">
    <location>
        <begin position="25"/>
        <end position="54"/>
    </location>
</feature>
<accession>S3JZ77</accession>
<dbReference type="RefSeq" id="WP_016525909.1">
    <property type="nucleotide sequence ID" value="NZ_KE332518.1"/>
</dbReference>
<protein>
    <submittedName>
        <fullName evidence="2">Uncharacterized protein</fullName>
    </submittedName>
</protein>
<dbReference type="HOGENOM" id="CLU_764916_0_0_12"/>
<reference evidence="2 3" key="1">
    <citation type="submission" date="2013-04" db="EMBL/GenBank/DDBJ databases">
        <title>The Genome Sequence of Treponema maltophilum ATCC 51939.</title>
        <authorList>
            <consortium name="The Broad Institute Genomics Platform"/>
            <person name="Earl A."/>
            <person name="Ward D."/>
            <person name="Feldgarden M."/>
            <person name="Gevers D."/>
            <person name="Leonetti C."/>
            <person name="Blanton J.M."/>
            <person name="Dewhirst F.E."/>
            <person name="Izard J."/>
            <person name="Walker B."/>
            <person name="Young S."/>
            <person name="Zeng Q."/>
            <person name="Gargeya S."/>
            <person name="Fitzgerald M."/>
            <person name="Haas B."/>
            <person name="Abouelleil A."/>
            <person name="Allen A.W."/>
            <person name="Alvarado L."/>
            <person name="Arachchi H.M."/>
            <person name="Berlin A.M."/>
            <person name="Chapman S.B."/>
            <person name="Gainer-Dewar J."/>
            <person name="Goldberg J."/>
            <person name="Griggs A."/>
            <person name="Gujja S."/>
            <person name="Hansen M."/>
            <person name="Howarth C."/>
            <person name="Imamovic A."/>
            <person name="Ireland A."/>
            <person name="Larimer J."/>
            <person name="McCowan C."/>
            <person name="Murphy C."/>
            <person name="Pearson M."/>
            <person name="Poon T.W."/>
            <person name="Priest M."/>
            <person name="Roberts A."/>
            <person name="Saif S."/>
            <person name="Shea T."/>
            <person name="Sisk P."/>
            <person name="Sykes S."/>
            <person name="Wortman J."/>
            <person name="Nusbaum C."/>
            <person name="Birren B."/>
        </authorList>
    </citation>
    <scope>NUCLEOTIDE SEQUENCE [LARGE SCALE GENOMIC DNA]</scope>
    <source>
        <strain evidence="2 3">ATCC 51939</strain>
    </source>
</reference>
<dbReference type="AlphaFoldDB" id="S3JZ77"/>
<dbReference type="eggNOG" id="ENOG5032N0Q">
    <property type="taxonomic scope" value="Bacteria"/>
</dbReference>
<organism evidence="2 3">
    <name type="scientific">Treponema maltophilum ATCC 51939</name>
    <dbReference type="NCBI Taxonomy" id="1125699"/>
    <lineage>
        <taxon>Bacteria</taxon>
        <taxon>Pseudomonadati</taxon>
        <taxon>Spirochaetota</taxon>
        <taxon>Spirochaetia</taxon>
        <taxon>Spirochaetales</taxon>
        <taxon>Treponemataceae</taxon>
        <taxon>Treponema</taxon>
    </lineage>
</organism>
<dbReference type="OrthoDB" id="2086240at2"/>
<gene>
    <name evidence="2" type="ORF">HMPREF9194_01643</name>
</gene>
<sequence>MGIGFDVFKANIGWNLADSVMGSISNAVEKNAAEQEAKAQAAKMEQDKNDMLKTLIFMVGNNMSLDRNGKKSIAAVLSTIYDENISLFSIEEKIDSAYAEIKTESPKQFFSTIAAINSDREQVCAMYLVTMFLYMELSDESIALPAHAYNLSLIKRFFAISRTELAKCYAALGEKLGKDIDDIADIFEELTSEESMKKIEAENPTLVYEETEKYLPSSNPKGDIETIYHTSIHEVNGDEEFKKRFFLADSNPKKIFAAVSAYAKNCKGEEIIAMYDDSSFLNGKVGFLLSNKKLYICNSFQNPQEIELSSVNVISAPPKSLNPFIKVNDIQINTSMLNKKKTEVICNFLQKAIPIAMQIEVK</sequence>